<dbReference type="Proteomes" id="UP000434276">
    <property type="component" value="Unassembled WGS sequence"/>
</dbReference>
<dbReference type="RefSeq" id="NP_001119130.4">
    <property type="nucleotide sequence ID" value="NM_001125658.4"/>
</dbReference>
<dbReference type="GeneID" id="6241168"/>
<dbReference type="AlphaFoldDB" id="A0A654FW97"/>
<dbReference type="KEGG" id="ath:AT4G37095"/>
<evidence type="ECO:0000313" key="3">
    <source>
        <dbReference type="EMBL" id="VYS65150.1"/>
    </source>
</evidence>
<gene>
    <name evidence="1" type="ordered locus">At4g37095</name>
    <name evidence="3" type="ORF">AN1_LOCUS20559</name>
    <name evidence="2" type="ORF">C24_LOCUS20456</name>
</gene>
<reference evidence="3 4" key="1">
    <citation type="submission" date="2019-11" db="EMBL/GenBank/DDBJ databases">
        <authorList>
            <person name="Jiao W.-B."/>
            <person name="Schneeberger K."/>
        </authorList>
    </citation>
    <scope>NUCLEOTIDE SEQUENCE [LARGE SCALE GENOMIC DNA]</scope>
    <source>
        <strain evidence="4">cv. An-1</strain>
        <strain evidence="5">cv. C24</strain>
    </source>
</reference>
<dbReference type="OrthoDB" id="10269610at2759"/>
<evidence type="ECO:0000313" key="1">
    <source>
        <dbReference type="Araport" id="AT4G37095"/>
    </source>
</evidence>
<dbReference type="EMBL" id="CACRSJ010000109">
    <property type="protein sequence ID" value="VYS65150.1"/>
    <property type="molecule type" value="Genomic_DNA"/>
</dbReference>
<evidence type="ECO:0000313" key="4">
    <source>
        <dbReference type="Proteomes" id="UP000426265"/>
    </source>
</evidence>
<dbReference type="Araport" id="AT4G37095"/>
<organism evidence="3 4">
    <name type="scientific">Arabidopsis thaliana</name>
    <name type="common">Mouse-ear cress</name>
    <dbReference type="NCBI Taxonomy" id="3702"/>
    <lineage>
        <taxon>Eukaryota</taxon>
        <taxon>Viridiplantae</taxon>
        <taxon>Streptophyta</taxon>
        <taxon>Embryophyta</taxon>
        <taxon>Tracheophyta</taxon>
        <taxon>Spermatophyta</taxon>
        <taxon>Magnoliopsida</taxon>
        <taxon>eudicotyledons</taxon>
        <taxon>Gunneridae</taxon>
        <taxon>Pentapetalae</taxon>
        <taxon>rosids</taxon>
        <taxon>malvids</taxon>
        <taxon>Brassicales</taxon>
        <taxon>Brassicaceae</taxon>
        <taxon>Camelineae</taxon>
        <taxon>Arabidopsis</taxon>
    </lineage>
</organism>
<sequence>MAHDASSRINVVHTPEPLYSLDRSPGDGKGYRTVNSEICF</sequence>
<proteinExistence type="predicted"/>
<evidence type="ECO:0000313" key="5">
    <source>
        <dbReference type="Proteomes" id="UP000434276"/>
    </source>
</evidence>
<dbReference type="Proteomes" id="UP000426265">
    <property type="component" value="Unassembled WGS sequence"/>
</dbReference>
<evidence type="ECO:0000313" key="2">
    <source>
        <dbReference type="EMBL" id="CAA0397757.1"/>
    </source>
</evidence>
<name>A0A654FW97_ARATH</name>
<accession>A0A654FW97</accession>
<dbReference type="EMBL" id="CACSHJ010000095">
    <property type="protein sequence ID" value="CAA0397757.1"/>
    <property type="molecule type" value="Genomic_DNA"/>
</dbReference>
<protein>
    <submittedName>
        <fullName evidence="3">Uncharacterized protein</fullName>
    </submittedName>
</protein>
<dbReference type="ExpressionAtlas" id="A0A654FW97">
    <property type="expression patterns" value="baseline and differential"/>
</dbReference>